<dbReference type="EMBL" id="CAXKWB010006870">
    <property type="protein sequence ID" value="CAL4084735.1"/>
    <property type="molecule type" value="Genomic_DNA"/>
</dbReference>
<proteinExistence type="predicted"/>
<gene>
    <name evidence="1" type="ORF">MNOR_LOCUS12501</name>
</gene>
<sequence length="117" mass="12771">MSLAGPLDQLNVSGWHSGPTKVPMQLKAVHILLWPQATTIRHITHLSTTSGSSATKGLINVQGVTLHFCLVNLYISVKSIEGVIIKLINNICRDVSVTVLKRQVFKFSTLSVINVLL</sequence>
<name>A0AAV2QFX5_MEGNR</name>
<reference evidence="1 2" key="1">
    <citation type="submission" date="2024-05" db="EMBL/GenBank/DDBJ databases">
        <authorList>
            <person name="Wallberg A."/>
        </authorList>
    </citation>
    <scope>NUCLEOTIDE SEQUENCE [LARGE SCALE GENOMIC DNA]</scope>
</reference>
<accession>A0AAV2QFX5</accession>
<comment type="caution">
    <text evidence="1">The sequence shown here is derived from an EMBL/GenBank/DDBJ whole genome shotgun (WGS) entry which is preliminary data.</text>
</comment>
<protein>
    <submittedName>
        <fullName evidence="1">Uncharacterized protein</fullName>
    </submittedName>
</protein>
<organism evidence="1 2">
    <name type="scientific">Meganyctiphanes norvegica</name>
    <name type="common">Northern krill</name>
    <name type="synonym">Thysanopoda norvegica</name>
    <dbReference type="NCBI Taxonomy" id="48144"/>
    <lineage>
        <taxon>Eukaryota</taxon>
        <taxon>Metazoa</taxon>
        <taxon>Ecdysozoa</taxon>
        <taxon>Arthropoda</taxon>
        <taxon>Crustacea</taxon>
        <taxon>Multicrustacea</taxon>
        <taxon>Malacostraca</taxon>
        <taxon>Eumalacostraca</taxon>
        <taxon>Eucarida</taxon>
        <taxon>Euphausiacea</taxon>
        <taxon>Euphausiidae</taxon>
        <taxon>Meganyctiphanes</taxon>
    </lineage>
</organism>
<evidence type="ECO:0000313" key="1">
    <source>
        <dbReference type="EMBL" id="CAL4084735.1"/>
    </source>
</evidence>
<keyword evidence="2" id="KW-1185">Reference proteome</keyword>
<dbReference type="Proteomes" id="UP001497623">
    <property type="component" value="Unassembled WGS sequence"/>
</dbReference>
<evidence type="ECO:0000313" key="2">
    <source>
        <dbReference type="Proteomes" id="UP001497623"/>
    </source>
</evidence>
<dbReference type="AlphaFoldDB" id="A0AAV2QFX5"/>